<accession>A0A7J8MZC3</accession>
<protein>
    <submittedName>
        <fullName evidence="1">Uncharacterized protein</fullName>
    </submittedName>
</protein>
<organism evidence="1 2">
    <name type="scientific">Gossypium lobatum</name>
    <dbReference type="NCBI Taxonomy" id="34289"/>
    <lineage>
        <taxon>Eukaryota</taxon>
        <taxon>Viridiplantae</taxon>
        <taxon>Streptophyta</taxon>
        <taxon>Embryophyta</taxon>
        <taxon>Tracheophyta</taxon>
        <taxon>Spermatophyta</taxon>
        <taxon>Magnoliopsida</taxon>
        <taxon>eudicotyledons</taxon>
        <taxon>Gunneridae</taxon>
        <taxon>Pentapetalae</taxon>
        <taxon>rosids</taxon>
        <taxon>malvids</taxon>
        <taxon>Malvales</taxon>
        <taxon>Malvaceae</taxon>
        <taxon>Malvoideae</taxon>
        <taxon>Gossypium</taxon>
    </lineage>
</organism>
<reference evidence="1 2" key="1">
    <citation type="journal article" date="2019" name="Genome Biol. Evol.">
        <title>Insights into the evolution of the New World diploid cottons (Gossypium, subgenus Houzingenia) based on genome sequencing.</title>
        <authorList>
            <person name="Grover C.E."/>
            <person name="Arick M.A. 2nd"/>
            <person name="Thrash A."/>
            <person name="Conover J.L."/>
            <person name="Sanders W.S."/>
            <person name="Peterson D.G."/>
            <person name="Frelichowski J.E."/>
            <person name="Scheffler J.A."/>
            <person name="Scheffler B.E."/>
            <person name="Wendel J.F."/>
        </authorList>
    </citation>
    <scope>NUCLEOTIDE SEQUENCE [LARGE SCALE GENOMIC DNA]</scope>
    <source>
        <strain evidence="1">157</strain>
        <tissue evidence="1">Leaf</tissue>
    </source>
</reference>
<proteinExistence type="predicted"/>
<evidence type="ECO:0000313" key="1">
    <source>
        <dbReference type="EMBL" id="MBA0570005.1"/>
    </source>
</evidence>
<gene>
    <name evidence="1" type="ORF">Golob_003695</name>
</gene>
<keyword evidence="2" id="KW-1185">Reference proteome</keyword>
<name>A0A7J8MZC3_9ROSI</name>
<evidence type="ECO:0000313" key="2">
    <source>
        <dbReference type="Proteomes" id="UP000593572"/>
    </source>
</evidence>
<dbReference type="AlphaFoldDB" id="A0A7J8MZC3"/>
<comment type="caution">
    <text evidence="1">The sequence shown here is derived from an EMBL/GenBank/DDBJ whole genome shotgun (WGS) entry which is preliminary data.</text>
</comment>
<sequence>MKRSQECSFRSPEETVSTVAGMNTSGDFGTMEDRNDIALLKEELIQLAVKSSLVVPSENPTLIPSLLQSVERNKIRLVYPPFWIKVSPCPPECDKDLMHAVGSTFKGIIRSEIKDEVECSKIPSGDHVKADDDYPFSLELKAESSILEKESLLFVSLMKNQ</sequence>
<dbReference type="Proteomes" id="UP000593572">
    <property type="component" value="Unassembled WGS sequence"/>
</dbReference>
<dbReference type="EMBL" id="JABEZX010000011">
    <property type="protein sequence ID" value="MBA0570005.1"/>
    <property type="molecule type" value="Genomic_DNA"/>
</dbReference>